<comment type="cofactor">
    <cofactor evidence="2">
        <name>Zn(2+)</name>
        <dbReference type="ChEBI" id="CHEBI:29105"/>
    </cofactor>
</comment>
<dbReference type="Gene3D" id="3.60.140.10">
    <property type="entry name" value="CNF1/YfiH-like putative cysteine hydrolases"/>
    <property type="match status" value="1"/>
</dbReference>
<comment type="similarity">
    <text evidence="4 12">Belongs to the purine nucleoside phosphorylase YfiH/LACC1 family.</text>
</comment>
<keyword evidence="5" id="KW-0808">Transferase</keyword>
<evidence type="ECO:0000313" key="13">
    <source>
        <dbReference type="EMBL" id="MDQ0161650.1"/>
    </source>
</evidence>
<evidence type="ECO:0000256" key="6">
    <source>
        <dbReference type="ARBA" id="ARBA00022723"/>
    </source>
</evidence>
<keyword evidence="6" id="KW-0479">Metal-binding</keyword>
<proteinExistence type="inferred from homology"/>
<dbReference type="SUPFAM" id="SSF64438">
    <property type="entry name" value="CNF1/YfiH-like putative cysteine hydrolases"/>
    <property type="match status" value="1"/>
</dbReference>
<evidence type="ECO:0000256" key="1">
    <source>
        <dbReference type="ARBA" id="ARBA00000553"/>
    </source>
</evidence>
<name>A0ABT9VL18_9BACI</name>
<comment type="catalytic activity">
    <reaction evidence="1">
        <text>inosine + phosphate = alpha-D-ribose 1-phosphate + hypoxanthine</text>
        <dbReference type="Rhea" id="RHEA:27646"/>
        <dbReference type="ChEBI" id="CHEBI:17368"/>
        <dbReference type="ChEBI" id="CHEBI:17596"/>
        <dbReference type="ChEBI" id="CHEBI:43474"/>
        <dbReference type="ChEBI" id="CHEBI:57720"/>
        <dbReference type="EC" id="2.4.2.1"/>
    </reaction>
    <physiologicalReaction direction="left-to-right" evidence="1">
        <dbReference type="Rhea" id="RHEA:27647"/>
    </physiologicalReaction>
</comment>
<keyword evidence="7" id="KW-0378">Hydrolase</keyword>
<evidence type="ECO:0000256" key="10">
    <source>
        <dbReference type="ARBA" id="ARBA00048968"/>
    </source>
</evidence>
<evidence type="ECO:0000256" key="7">
    <source>
        <dbReference type="ARBA" id="ARBA00022801"/>
    </source>
</evidence>
<keyword evidence="8" id="KW-0862">Zinc</keyword>
<evidence type="ECO:0000256" key="5">
    <source>
        <dbReference type="ARBA" id="ARBA00022679"/>
    </source>
</evidence>
<keyword evidence="14" id="KW-1185">Reference proteome</keyword>
<sequence length="280" mass="31972">MKNEPFLKKDVSIFSIPEWEKRNPILIVGFTTKRGGFSKGPYHSLNVGLHVKDDHETVVQNRREIARKLNFPLSNWVFADQVHDCHIEKVTSEHKGAGTIHYDDAIKKTDGLYTNEQNLLLSLCFADCVPLYFFAPKHHMIGLAHAGWRGTVKNIAGEMLQVWIKKEKVLPKDIYVAIGPSIGPCCYKVDRKVIAEVEKLFGFDVGLFYEEVEEGQFLLNLLEMNKAICLNEGIPEKNILTSSYCTSCQENDFFSHRRDQGKTGRMMSFIGFKEGFSFCR</sequence>
<dbReference type="CDD" id="cd16833">
    <property type="entry name" value="YfiH"/>
    <property type="match status" value="1"/>
</dbReference>
<evidence type="ECO:0000256" key="4">
    <source>
        <dbReference type="ARBA" id="ARBA00007353"/>
    </source>
</evidence>
<evidence type="ECO:0000256" key="3">
    <source>
        <dbReference type="ARBA" id="ARBA00003215"/>
    </source>
</evidence>
<dbReference type="RefSeq" id="WP_419151311.1">
    <property type="nucleotide sequence ID" value="NZ_JAUSTR010000001.1"/>
</dbReference>
<dbReference type="PANTHER" id="PTHR30616:SF2">
    <property type="entry name" value="PURINE NUCLEOSIDE PHOSPHORYLASE LACC1"/>
    <property type="match status" value="1"/>
</dbReference>
<dbReference type="InterPro" id="IPR011324">
    <property type="entry name" value="Cytotoxic_necrot_fac-like_cat"/>
</dbReference>
<comment type="catalytic activity">
    <reaction evidence="9">
        <text>adenosine + H2O + H(+) = inosine + NH4(+)</text>
        <dbReference type="Rhea" id="RHEA:24408"/>
        <dbReference type="ChEBI" id="CHEBI:15377"/>
        <dbReference type="ChEBI" id="CHEBI:15378"/>
        <dbReference type="ChEBI" id="CHEBI:16335"/>
        <dbReference type="ChEBI" id="CHEBI:17596"/>
        <dbReference type="ChEBI" id="CHEBI:28938"/>
        <dbReference type="EC" id="3.5.4.4"/>
    </reaction>
    <physiologicalReaction direction="left-to-right" evidence="9">
        <dbReference type="Rhea" id="RHEA:24409"/>
    </physiologicalReaction>
</comment>
<organism evidence="13 14">
    <name type="scientific">Aeribacillus alveayuensis</name>
    <dbReference type="NCBI Taxonomy" id="279215"/>
    <lineage>
        <taxon>Bacteria</taxon>
        <taxon>Bacillati</taxon>
        <taxon>Bacillota</taxon>
        <taxon>Bacilli</taxon>
        <taxon>Bacillales</taxon>
        <taxon>Bacillaceae</taxon>
        <taxon>Aeribacillus</taxon>
    </lineage>
</organism>
<reference evidence="13 14" key="1">
    <citation type="submission" date="2023-07" db="EMBL/GenBank/DDBJ databases">
        <title>Genomic Encyclopedia of Type Strains, Phase IV (KMG-IV): sequencing the most valuable type-strain genomes for metagenomic binning, comparative biology and taxonomic classification.</title>
        <authorList>
            <person name="Goeker M."/>
        </authorList>
    </citation>
    <scope>NUCLEOTIDE SEQUENCE [LARGE SCALE GENOMIC DNA]</scope>
    <source>
        <strain evidence="13 14">DSM 19092</strain>
    </source>
</reference>
<gene>
    <name evidence="13" type="ORF">J2S06_000720</name>
</gene>
<dbReference type="InterPro" id="IPR003730">
    <property type="entry name" value="Cu_polyphenol_OxRdtase"/>
</dbReference>
<evidence type="ECO:0000256" key="11">
    <source>
        <dbReference type="ARBA" id="ARBA00049893"/>
    </source>
</evidence>
<comment type="catalytic activity">
    <reaction evidence="11">
        <text>S-methyl-5'-thioadenosine + phosphate = 5-(methylsulfanyl)-alpha-D-ribose 1-phosphate + adenine</text>
        <dbReference type="Rhea" id="RHEA:11852"/>
        <dbReference type="ChEBI" id="CHEBI:16708"/>
        <dbReference type="ChEBI" id="CHEBI:17509"/>
        <dbReference type="ChEBI" id="CHEBI:43474"/>
        <dbReference type="ChEBI" id="CHEBI:58533"/>
        <dbReference type="EC" id="2.4.2.28"/>
    </reaction>
    <physiologicalReaction direction="left-to-right" evidence="11">
        <dbReference type="Rhea" id="RHEA:11853"/>
    </physiologicalReaction>
</comment>
<comment type="caution">
    <text evidence="13">The sequence shown here is derived from an EMBL/GenBank/DDBJ whole genome shotgun (WGS) entry which is preliminary data.</text>
</comment>
<evidence type="ECO:0000256" key="12">
    <source>
        <dbReference type="RuleBase" id="RU361274"/>
    </source>
</evidence>
<dbReference type="PANTHER" id="PTHR30616">
    <property type="entry name" value="UNCHARACTERIZED PROTEIN YFIH"/>
    <property type="match status" value="1"/>
</dbReference>
<accession>A0ABT9VL18</accession>
<evidence type="ECO:0000313" key="14">
    <source>
        <dbReference type="Proteomes" id="UP001225646"/>
    </source>
</evidence>
<evidence type="ECO:0000256" key="8">
    <source>
        <dbReference type="ARBA" id="ARBA00022833"/>
    </source>
</evidence>
<dbReference type="EMBL" id="JAUSTR010000001">
    <property type="protein sequence ID" value="MDQ0161650.1"/>
    <property type="molecule type" value="Genomic_DNA"/>
</dbReference>
<dbReference type="NCBIfam" id="TIGR00726">
    <property type="entry name" value="peptidoglycan editing factor PgeF"/>
    <property type="match status" value="1"/>
</dbReference>
<comment type="catalytic activity">
    <reaction evidence="10">
        <text>adenosine + phosphate = alpha-D-ribose 1-phosphate + adenine</text>
        <dbReference type="Rhea" id="RHEA:27642"/>
        <dbReference type="ChEBI" id="CHEBI:16335"/>
        <dbReference type="ChEBI" id="CHEBI:16708"/>
        <dbReference type="ChEBI" id="CHEBI:43474"/>
        <dbReference type="ChEBI" id="CHEBI:57720"/>
        <dbReference type="EC" id="2.4.2.1"/>
    </reaction>
    <physiologicalReaction direction="left-to-right" evidence="10">
        <dbReference type="Rhea" id="RHEA:27643"/>
    </physiologicalReaction>
</comment>
<protein>
    <recommendedName>
        <fullName evidence="12">Purine nucleoside phosphorylase</fullName>
    </recommendedName>
</protein>
<dbReference type="Proteomes" id="UP001225646">
    <property type="component" value="Unassembled WGS sequence"/>
</dbReference>
<comment type="function">
    <text evidence="3">Purine nucleoside enzyme that catalyzes the phosphorolysis of adenosine and inosine nucleosides, yielding D-ribose 1-phosphate and the respective free bases, adenine and hypoxanthine. Also catalyzes the phosphorolysis of S-methyl-5'-thioadenosine into adenine and S-methyl-5-thio-alpha-D-ribose 1-phosphate. Also has adenosine deaminase activity.</text>
</comment>
<dbReference type="InterPro" id="IPR038371">
    <property type="entry name" value="Cu_polyphenol_OxRdtase_sf"/>
</dbReference>
<dbReference type="Pfam" id="PF02578">
    <property type="entry name" value="Cu-oxidase_4"/>
    <property type="match status" value="1"/>
</dbReference>
<evidence type="ECO:0000256" key="2">
    <source>
        <dbReference type="ARBA" id="ARBA00001947"/>
    </source>
</evidence>
<evidence type="ECO:0000256" key="9">
    <source>
        <dbReference type="ARBA" id="ARBA00047989"/>
    </source>
</evidence>